<accession>A0A812ZRC7</accession>
<feature type="transmembrane region" description="Helical" evidence="5">
    <location>
        <begin position="248"/>
        <end position="269"/>
    </location>
</feature>
<keyword evidence="3 5" id="KW-1133">Transmembrane helix</keyword>
<name>A0A812ZRC7_9DINO</name>
<dbReference type="PANTHER" id="PTHR10231">
    <property type="entry name" value="NUCLEOTIDE-SUGAR TRANSMEMBRANE TRANSPORTER"/>
    <property type="match status" value="1"/>
</dbReference>
<comment type="subcellular location">
    <subcellularLocation>
        <location evidence="1">Membrane</location>
        <topology evidence="1">Multi-pass membrane protein</topology>
    </subcellularLocation>
</comment>
<feature type="transmembrane region" description="Helical" evidence="5">
    <location>
        <begin position="215"/>
        <end position="236"/>
    </location>
</feature>
<feature type="transmembrane region" description="Helical" evidence="5">
    <location>
        <begin position="84"/>
        <end position="103"/>
    </location>
</feature>
<evidence type="ECO:0000256" key="5">
    <source>
        <dbReference type="SAM" id="Phobius"/>
    </source>
</evidence>
<dbReference type="Proteomes" id="UP000601435">
    <property type="component" value="Unassembled WGS sequence"/>
</dbReference>
<sequence length="327" mass="35570">MVAEIDGAGWPRIASVLIRCKMLTPSTAVREMLWQRSWSAEIASLRHVISKNSSLLFLVLLAAQFGLQPLLSKQLLPRGHLPQVFLLSSNFSRILISLFILMFGNTRDEIADIVRAWSLRESILKAGIPAIMFSMQGWLLQVGQAHIDSLSFNLLNQTKTLSAALMCYLLLGRRQSRIQCFALVLLFVSALLLGTKGCSSFKKHSLRDGSASDAFVFGVLPVVVAALSSGLTAAMTQRTLKGSAGRNSWLYSMELSMWGSACLIAGVCMSDKRGRLLQGPYQGWSALSVVPVLTQAVGGILVGLVTKYSDSVKKGFALVSGIVLRLH</sequence>
<feature type="transmembrane region" description="Helical" evidence="5">
    <location>
        <begin position="281"/>
        <end position="305"/>
    </location>
</feature>
<dbReference type="OrthoDB" id="408493at2759"/>
<keyword evidence="4 5" id="KW-0472">Membrane</keyword>
<evidence type="ECO:0000256" key="3">
    <source>
        <dbReference type="ARBA" id="ARBA00022989"/>
    </source>
</evidence>
<organism evidence="6 7">
    <name type="scientific">Symbiodinium necroappetens</name>
    <dbReference type="NCBI Taxonomy" id="1628268"/>
    <lineage>
        <taxon>Eukaryota</taxon>
        <taxon>Sar</taxon>
        <taxon>Alveolata</taxon>
        <taxon>Dinophyceae</taxon>
        <taxon>Suessiales</taxon>
        <taxon>Symbiodiniaceae</taxon>
        <taxon>Symbiodinium</taxon>
    </lineage>
</organism>
<dbReference type="Pfam" id="PF04142">
    <property type="entry name" value="Nuc_sug_transp"/>
    <property type="match status" value="1"/>
</dbReference>
<dbReference type="AlphaFoldDB" id="A0A812ZRC7"/>
<proteinExistence type="predicted"/>
<protein>
    <submittedName>
        <fullName evidence="6">ROCK1 protein</fullName>
    </submittedName>
</protein>
<feature type="transmembrane region" description="Helical" evidence="5">
    <location>
        <begin position="178"/>
        <end position="195"/>
    </location>
</feature>
<dbReference type="GO" id="GO:0015165">
    <property type="term" value="F:pyrimidine nucleotide-sugar transmembrane transporter activity"/>
    <property type="evidence" value="ECO:0007669"/>
    <property type="project" value="InterPro"/>
</dbReference>
<evidence type="ECO:0000256" key="4">
    <source>
        <dbReference type="ARBA" id="ARBA00023136"/>
    </source>
</evidence>
<evidence type="ECO:0000313" key="6">
    <source>
        <dbReference type="EMBL" id="CAE7836373.1"/>
    </source>
</evidence>
<dbReference type="InterPro" id="IPR007271">
    <property type="entry name" value="Nuc_sug_transpt"/>
</dbReference>
<evidence type="ECO:0000313" key="7">
    <source>
        <dbReference type="Proteomes" id="UP000601435"/>
    </source>
</evidence>
<dbReference type="EMBL" id="CAJNJA010049253">
    <property type="protein sequence ID" value="CAE7836373.1"/>
    <property type="molecule type" value="Genomic_DNA"/>
</dbReference>
<keyword evidence="7" id="KW-1185">Reference proteome</keyword>
<dbReference type="GO" id="GO:0000139">
    <property type="term" value="C:Golgi membrane"/>
    <property type="evidence" value="ECO:0007669"/>
    <property type="project" value="InterPro"/>
</dbReference>
<feature type="transmembrane region" description="Helical" evidence="5">
    <location>
        <begin position="55"/>
        <end position="72"/>
    </location>
</feature>
<reference evidence="6" key="1">
    <citation type="submission" date="2021-02" db="EMBL/GenBank/DDBJ databases">
        <authorList>
            <person name="Dougan E. K."/>
            <person name="Rhodes N."/>
            <person name="Thang M."/>
            <person name="Chan C."/>
        </authorList>
    </citation>
    <scope>NUCLEOTIDE SEQUENCE</scope>
</reference>
<gene>
    <name evidence="6" type="primary">ROCK1</name>
    <name evidence="6" type="ORF">SNEC2469_LOCUS25163</name>
</gene>
<evidence type="ECO:0000256" key="1">
    <source>
        <dbReference type="ARBA" id="ARBA00004141"/>
    </source>
</evidence>
<comment type="caution">
    <text evidence="6">The sequence shown here is derived from an EMBL/GenBank/DDBJ whole genome shotgun (WGS) entry which is preliminary data.</text>
</comment>
<evidence type="ECO:0000256" key="2">
    <source>
        <dbReference type="ARBA" id="ARBA00022692"/>
    </source>
</evidence>
<keyword evidence="2 5" id="KW-0812">Transmembrane</keyword>